<sequence length="317" mass="36256">MPAAVSAKPNRHSKKPYANEADARLSSPPPRASSPFMPASIFLPAVTPEDLARQKARRQDEEPRRKVLYDAVVQAQEEAAVSLNNPLKRMRYHDLLRDYYEEFGLWIPQAMMPEFLGRKKELDELQAAAASRSVAARNGFRTYAPFKAFKTALEAFEIDFLQYNPDGSQAYGPIHPGLAYELKLLDVFHGAVAGARTRRQIDRLATQEFHPLEFQNPYDISDPRYDALEMKVRNRIKSVSGMSIRRAEPVLYRGSLHWELRNPAFGQPIDYKARRRYAHYLVIAEELAKMEKDAANDAAKHKYAPSPIKANKFFNKY</sequence>
<dbReference type="EMBL" id="JAWWNJ010000042">
    <property type="protein sequence ID" value="KAK7020029.1"/>
    <property type="molecule type" value="Genomic_DNA"/>
</dbReference>
<protein>
    <submittedName>
        <fullName evidence="2">Uncharacterized protein</fullName>
    </submittedName>
</protein>
<organism evidence="2 3">
    <name type="scientific">Favolaschia claudopus</name>
    <dbReference type="NCBI Taxonomy" id="2862362"/>
    <lineage>
        <taxon>Eukaryota</taxon>
        <taxon>Fungi</taxon>
        <taxon>Dikarya</taxon>
        <taxon>Basidiomycota</taxon>
        <taxon>Agaricomycotina</taxon>
        <taxon>Agaricomycetes</taxon>
        <taxon>Agaricomycetidae</taxon>
        <taxon>Agaricales</taxon>
        <taxon>Marasmiineae</taxon>
        <taxon>Mycenaceae</taxon>
        <taxon>Favolaschia</taxon>
    </lineage>
</organism>
<evidence type="ECO:0000256" key="1">
    <source>
        <dbReference type="SAM" id="MobiDB-lite"/>
    </source>
</evidence>
<proteinExistence type="predicted"/>
<accession>A0AAW0B565</accession>
<evidence type="ECO:0000313" key="2">
    <source>
        <dbReference type="EMBL" id="KAK7020029.1"/>
    </source>
</evidence>
<dbReference type="AlphaFoldDB" id="A0AAW0B565"/>
<name>A0AAW0B565_9AGAR</name>
<dbReference type="Proteomes" id="UP001362999">
    <property type="component" value="Unassembled WGS sequence"/>
</dbReference>
<gene>
    <name evidence="2" type="ORF">R3P38DRAFT_2782433</name>
</gene>
<comment type="caution">
    <text evidence="2">The sequence shown here is derived from an EMBL/GenBank/DDBJ whole genome shotgun (WGS) entry which is preliminary data.</text>
</comment>
<feature type="region of interest" description="Disordered" evidence="1">
    <location>
        <begin position="1"/>
        <end position="39"/>
    </location>
</feature>
<reference evidence="2 3" key="1">
    <citation type="journal article" date="2024" name="J Genomics">
        <title>Draft genome sequencing and assembly of Favolaschia claudopus CIRM-BRFM 2984 isolated from oak limbs.</title>
        <authorList>
            <person name="Navarro D."/>
            <person name="Drula E."/>
            <person name="Chaduli D."/>
            <person name="Cazenave R."/>
            <person name="Ahrendt S."/>
            <person name="Wang J."/>
            <person name="Lipzen A."/>
            <person name="Daum C."/>
            <person name="Barry K."/>
            <person name="Grigoriev I.V."/>
            <person name="Favel A."/>
            <person name="Rosso M.N."/>
            <person name="Martin F."/>
        </authorList>
    </citation>
    <scope>NUCLEOTIDE SEQUENCE [LARGE SCALE GENOMIC DNA]</scope>
    <source>
        <strain evidence="2 3">CIRM-BRFM 2984</strain>
    </source>
</reference>
<evidence type="ECO:0000313" key="3">
    <source>
        <dbReference type="Proteomes" id="UP001362999"/>
    </source>
</evidence>
<keyword evidence="3" id="KW-1185">Reference proteome</keyword>